<evidence type="ECO:0000256" key="11">
    <source>
        <dbReference type="PIRSR" id="PIRSR006268-2"/>
    </source>
</evidence>
<name>A0A8J7W450_9FIRM</name>
<keyword evidence="4 10" id="KW-0808">Transferase</keyword>
<comment type="catalytic activity">
    <reaction evidence="9 10">
        <text>L-threonyl-[protein] + FAD = FMN-L-threonyl-[protein] + AMP + H(+)</text>
        <dbReference type="Rhea" id="RHEA:36847"/>
        <dbReference type="Rhea" id="RHEA-COMP:11060"/>
        <dbReference type="Rhea" id="RHEA-COMP:11061"/>
        <dbReference type="ChEBI" id="CHEBI:15378"/>
        <dbReference type="ChEBI" id="CHEBI:30013"/>
        <dbReference type="ChEBI" id="CHEBI:57692"/>
        <dbReference type="ChEBI" id="CHEBI:74257"/>
        <dbReference type="ChEBI" id="CHEBI:456215"/>
        <dbReference type="EC" id="2.7.1.180"/>
    </reaction>
</comment>
<evidence type="ECO:0000313" key="14">
    <source>
        <dbReference type="Proteomes" id="UP000675664"/>
    </source>
</evidence>
<evidence type="ECO:0000313" key="13">
    <source>
        <dbReference type="EMBL" id="MBR0598741.1"/>
    </source>
</evidence>
<reference evidence="13" key="1">
    <citation type="submission" date="2021-04" db="EMBL/GenBank/DDBJ databases">
        <title>Sinoanaerobacter chloroacetimidivorans sp. nov., an obligate anaerobic bacterium isolated from anaerobic sludge.</title>
        <authorList>
            <person name="Bao Y."/>
        </authorList>
    </citation>
    <scope>NUCLEOTIDE SEQUENCE</scope>
    <source>
        <strain evidence="13">BAD-6</strain>
    </source>
</reference>
<dbReference type="Gene3D" id="3.10.520.10">
    <property type="entry name" value="ApbE-like domains"/>
    <property type="match status" value="1"/>
</dbReference>
<accession>A0A8J7W450</accession>
<dbReference type="InterPro" id="IPR003374">
    <property type="entry name" value="ApbE-like_sf"/>
</dbReference>
<protein>
    <recommendedName>
        <fullName evidence="2 10">FAD:protein FMN transferase</fullName>
        <ecNumber evidence="1 10">2.7.1.180</ecNumber>
    </recommendedName>
    <alternativeName>
        <fullName evidence="8 10">Flavin transferase</fullName>
    </alternativeName>
</protein>
<dbReference type="PANTHER" id="PTHR30040:SF2">
    <property type="entry name" value="FAD:PROTEIN FMN TRANSFERASE"/>
    <property type="match status" value="1"/>
</dbReference>
<keyword evidence="3 10" id="KW-0285">Flavoprotein</keyword>
<evidence type="ECO:0000256" key="4">
    <source>
        <dbReference type="ARBA" id="ARBA00022679"/>
    </source>
</evidence>
<feature type="signal peptide" evidence="12">
    <location>
        <begin position="1"/>
        <end position="21"/>
    </location>
</feature>
<comment type="cofactor">
    <cofactor evidence="11">
        <name>Mg(2+)</name>
        <dbReference type="ChEBI" id="CHEBI:18420"/>
    </cofactor>
    <cofactor evidence="11">
        <name>Mn(2+)</name>
        <dbReference type="ChEBI" id="CHEBI:29035"/>
    </cofactor>
    <text evidence="11">Magnesium. Can also use manganese.</text>
</comment>
<feature type="binding site" evidence="11">
    <location>
        <position position="186"/>
    </location>
    <ligand>
        <name>Mg(2+)</name>
        <dbReference type="ChEBI" id="CHEBI:18420"/>
    </ligand>
</feature>
<dbReference type="PIRSF" id="PIRSF006268">
    <property type="entry name" value="ApbE"/>
    <property type="match status" value="1"/>
</dbReference>
<sequence>MKKAIGIILSLIMIMNITACGAQNEKKRYEAEFLLLFDTVTRIVAYTESKDEFTKYAELIHDKLEEYHQLYDIYHDYEGINNVKTINDHAGISPVKVDRKIIDLLLFSKEAYELTGGKVNVAFGSVLKIWHDYRTEGIEDPEKAKLPSSEELQEAAKHTDIHNMIIDEKASTVYLSDPDMRLDVGAVAKGYATEQVSEYAMEQGFRSGLLSVGGNVRAIGTKGDSDALWNVGIQNPDKESKQSNLYVANITDLSLVTSGTYERYYSVNGVNYHHIIDPETLFPAQYFTAVTIVTHDSGLADALSTAIFNMPVEQGKKLIESMPDTEALWIFQDGTTAMSTGFPEFIKE</sequence>
<feature type="binding site" evidence="11">
    <location>
        <position position="305"/>
    </location>
    <ligand>
        <name>Mg(2+)</name>
        <dbReference type="ChEBI" id="CHEBI:18420"/>
    </ligand>
</feature>
<organism evidence="13 14">
    <name type="scientific">Sinanaerobacter chloroacetimidivorans</name>
    <dbReference type="NCBI Taxonomy" id="2818044"/>
    <lineage>
        <taxon>Bacteria</taxon>
        <taxon>Bacillati</taxon>
        <taxon>Bacillota</taxon>
        <taxon>Clostridia</taxon>
        <taxon>Peptostreptococcales</taxon>
        <taxon>Anaerovoracaceae</taxon>
        <taxon>Sinanaerobacter</taxon>
    </lineage>
</organism>
<evidence type="ECO:0000256" key="10">
    <source>
        <dbReference type="PIRNR" id="PIRNR006268"/>
    </source>
</evidence>
<dbReference type="GO" id="GO:0046872">
    <property type="term" value="F:metal ion binding"/>
    <property type="evidence" value="ECO:0007669"/>
    <property type="project" value="UniProtKB-UniRule"/>
</dbReference>
<evidence type="ECO:0000256" key="5">
    <source>
        <dbReference type="ARBA" id="ARBA00022723"/>
    </source>
</evidence>
<keyword evidence="6 10" id="KW-0274">FAD</keyword>
<evidence type="ECO:0000256" key="9">
    <source>
        <dbReference type="ARBA" id="ARBA00048540"/>
    </source>
</evidence>
<keyword evidence="12" id="KW-0732">Signal</keyword>
<keyword evidence="7 10" id="KW-0460">Magnesium</keyword>
<comment type="caution">
    <text evidence="13">The sequence shown here is derived from an EMBL/GenBank/DDBJ whole genome shotgun (WGS) entry which is preliminary data.</text>
</comment>
<reference evidence="13" key="2">
    <citation type="submission" date="2021-04" db="EMBL/GenBank/DDBJ databases">
        <authorList>
            <person name="Liu J."/>
        </authorList>
    </citation>
    <scope>NUCLEOTIDE SEQUENCE</scope>
    <source>
        <strain evidence="13">BAD-6</strain>
    </source>
</reference>
<evidence type="ECO:0000256" key="12">
    <source>
        <dbReference type="SAM" id="SignalP"/>
    </source>
</evidence>
<evidence type="ECO:0000256" key="7">
    <source>
        <dbReference type="ARBA" id="ARBA00022842"/>
    </source>
</evidence>
<dbReference type="Pfam" id="PF02424">
    <property type="entry name" value="ApbE"/>
    <property type="match status" value="1"/>
</dbReference>
<keyword evidence="5 10" id="KW-0479">Metal-binding</keyword>
<dbReference type="EC" id="2.7.1.180" evidence="1 10"/>
<evidence type="ECO:0000256" key="8">
    <source>
        <dbReference type="ARBA" id="ARBA00031306"/>
    </source>
</evidence>
<dbReference type="PANTHER" id="PTHR30040">
    <property type="entry name" value="THIAMINE BIOSYNTHESIS LIPOPROTEIN APBE"/>
    <property type="match status" value="1"/>
</dbReference>
<proteinExistence type="inferred from homology"/>
<dbReference type="EMBL" id="JAGSND010000008">
    <property type="protein sequence ID" value="MBR0598741.1"/>
    <property type="molecule type" value="Genomic_DNA"/>
</dbReference>
<dbReference type="AlphaFoldDB" id="A0A8J7W450"/>
<dbReference type="RefSeq" id="WP_227018872.1">
    <property type="nucleotide sequence ID" value="NZ_JAGSND010000008.1"/>
</dbReference>
<evidence type="ECO:0000256" key="3">
    <source>
        <dbReference type="ARBA" id="ARBA00022630"/>
    </source>
</evidence>
<dbReference type="GO" id="GO:0016740">
    <property type="term" value="F:transferase activity"/>
    <property type="evidence" value="ECO:0007669"/>
    <property type="project" value="UniProtKB-UniRule"/>
</dbReference>
<feature type="binding site" evidence="11">
    <location>
        <position position="301"/>
    </location>
    <ligand>
        <name>Mg(2+)</name>
        <dbReference type="ChEBI" id="CHEBI:18420"/>
    </ligand>
</feature>
<comment type="similarity">
    <text evidence="10">Belongs to the ApbE family.</text>
</comment>
<dbReference type="InterPro" id="IPR024932">
    <property type="entry name" value="ApbE"/>
</dbReference>
<evidence type="ECO:0000256" key="1">
    <source>
        <dbReference type="ARBA" id="ARBA00011955"/>
    </source>
</evidence>
<feature type="chain" id="PRO_5039902384" description="FAD:protein FMN transferase" evidence="12">
    <location>
        <begin position="22"/>
        <end position="348"/>
    </location>
</feature>
<dbReference type="Proteomes" id="UP000675664">
    <property type="component" value="Unassembled WGS sequence"/>
</dbReference>
<evidence type="ECO:0000256" key="2">
    <source>
        <dbReference type="ARBA" id="ARBA00016337"/>
    </source>
</evidence>
<evidence type="ECO:0000256" key="6">
    <source>
        <dbReference type="ARBA" id="ARBA00022827"/>
    </source>
</evidence>
<dbReference type="SUPFAM" id="SSF143631">
    <property type="entry name" value="ApbE-like"/>
    <property type="match status" value="1"/>
</dbReference>
<keyword evidence="14" id="KW-1185">Reference proteome</keyword>
<gene>
    <name evidence="13" type="ORF">KCX82_12695</name>
</gene>